<dbReference type="PANTHER" id="PTHR34975:SF2">
    <property type="entry name" value="SPORE GERMINATION PROTEIN A2"/>
    <property type="match status" value="1"/>
</dbReference>
<evidence type="ECO:0000256" key="1">
    <source>
        <dbReference type="ARBA" id="ARBA00004141"/>
    </source>
</evidence>
<evidence type="ECO:0000256" key="7">
    <source>
        <dbReference type="ARBA" id="ARBA00023136"/>
    </source>
</evidence>
<evidence type="ECO:0000256" key="8">
    <source>
        <dbReference type="SAM" id="MobiDB-lite"/>
    </source>
</evidence>
<feature type="transmembrane region" description="Helical" evidence="9">
    <location>
        <begin position="192"/>
        <end position="213"/>
    </location>
</feature>
<evidence type="ECO:0000256" key="4">
    <source>
        <dbReference type="ARBA" id="ARBA00022544"/>
    </source>
</evidence>
<comment type="similarity">
    <text evidence="2">Belongs to the amino acid-polyamine-organocation (APC) superfamily. Spore germination protein (SGP) (TC 2.A.3.9) family.</text>
</comment>
<organism evidence="10 11">
    <name type="scientific">Paenibacillus harenae</name>
    <dbReference type="NCBI Taxonomy" id="306543"/>
    <lineage>
        <taxon>Bacteria</taxon>
        <taxon>Bacillati</taxon>
        <taxon>Bacillota</taxon>
        <taxon>Bacilli</taxon>
        <taxon>Bacillales</taxon>
        <taxon>Paenibacillaceae</taxon>
        <taxon>Paenibacillus</taxon>
    </lineage>
</organism>
<gene>
    <name evidence="10" type="ORF">J2T15_003039</name>
</gene>
<accession>A0ABT9U220</accession>
<dbReference type="Gene3D" id="1.20.1740.10">
    <property type="entry name" value="Amino acid/polyamine transporter I"/>
    <property type="match status" value="1"/>
</dbReference>
<keyword evidence="4" id="KW-0309">Germination</keyword>
<proteinExistence type="inferred from homology"/>
<feature type="transmembrane region" description="Helical" evidence="9">
    <location>
        <begin position="225"/>
        <end position="249"/>
    </location>
</feature>
<feature type="transmembrane region" description="Helical" evidence="9">
    <location>
        <begin position="20"/>
        <end position="40"/>
    </location>
</feature>
<feature type="compositionally biased region" description="Polar residues" evidence="8">
    <location>
        <begin position="463"/>
        <end position="475"/>
    </location>
</feature>
<evidence type="ECO:0000313" key="11">
    <source>
        <dbReference type="Proteomes" id="UP001229346"/>
    </source>
</evidence>
<feature type="transmembrane region" description="Helical" evidence="9">
    <location>
        <begin position="86"/>
        <end position="105"/>
    </location>
</feature>
<dbReference type="EMBL" id="JAUSSU010000005">
    <property type="protein sequence ID" value="MDQ0113598.1"/>
    <property type="molecule type" value="Genomic_DNA"/>
</dbReference>
<keyword evidence="11" id="KW-1185">Reference proteome</keyword>
<feature type="transmembrane region" description="Helical" evidence="9">
    <location>
        <begin position="311"/>
        <end position="330"/>
    </location>
</feature>
<feature type="transmembrane region" description="Helical" evidence="9">
    <location>
        <begin position="125"/>
        <end position="143"/>
    </location>
</feature>
<keyword evidence="5 9" id="KW-0812">Transmembrane</keyword>
<evidence type="ECO:0000256" key="6">
    <source>
        <dbReference type="ARBA" id="ARBA00022989"/>
    </source>
</evidence>
<protein>
    <submittedName>
        <fullName evidence="10">Spore germination protein KB</fullName>
    </submittedName>
</protein>
<sequence length="475" mass="51942">MGKTAGLNNSLITSGQAAKILFMFAMGSSTLILPTAVAAIAKQDSWLSFLIAGPINYLVLMIYLALNDRFPRMSLTQYAQKLIGVWAGKALSLTYIFFYLILSALVLRNISDFLGLSVLPQTPGWFINSTFMIVVGYGVFLGIETIVRTGEILFTWGLIIIFVVLVSLSNQFNFHNFEPILYQGLMSPIKGSYPIIGFPIAEFVFFTSILPLITKQGKPKLRKDLKLVIVCLTFASTVMTVFLIGVMGVSEVSRSPFSVYDMAKYINIEEIVVRVEILVAIVWIGTVFMKLVLCVYALTVTTAQVLGLNTYRPLVMPYSVIIVPLSIFIYRNVAHTKEVAAGVWTLYSSVQGILFPLILLFIAVLTGKRDSEYGIFPSPKNTDGKNAKDSPQAEQAEARKAESEAKQSERTEPEQSGEGQTEQEQTPPKPAGGQKSGQQSAASSDSQQSPRDQSDGSPPSDMGDQSASQNGQSEG</sequence>
<evidence type="ECO:0000256" key="2">
    <source>
        <dbReference type="ARBA" id="ARBA00007998"/>
    </source>
</evidence>
<feature type="compositionally biased region" description="Low complexity" evidence="8">
    <location>
        <begin position="414"/>
        <end position="461"/>
    </location>
</feature>
<dbReference type="InterPro" id="IPR004761">
    <property type="entry name" value="Spore_GerAB"/>
</dbReference>
<dbReference type="PANTHER" id="PTHR34975">
    <property type="entry name" value="SPORE GERMINATION PROTEIN A2"/>
    <property type="match status" value="1"/>
</dbReference>
<feature type="transmembrane region" description="Helical" evidence="9">
    <location>
        <begin position="342"/>
        <end position="365"/>
    </location>
</feature>
<keyword evidence="7 9" id="KW-0472">Membrane</keyword>
<reference evidence="10 11" key="1">
    <citation type="submission" date="2023-07" db="EMBL/GenBank/DDBJ databases">
        <title>Sorghum-associated microbial communities from plants grown in Nebraska, USA.</title>
        <authorList>
            <person name="Schachtman D."/>
        </authorList>
    </citation>
    <scope>NUCLEOTIDE SEQUENCE [LARGE SCALE GENOMIC DNA]</scope>
    <source>
        <strain evidence="10 11">CC482</strain>
    </source>
</reference>
<evidence type="ECO:0000256" key="9">
    <source>
        <dbReference type="SAM" id="Phobius"/>
    </source>
</evidence>
<feature type="region of interest" description="Disordered" evidence="8">
    <location>
        <begin position="376"/>
        <end position="475"/>
    </location>
</feature>
<evidence type="ECO:0000313" key="10">
    <source>
        <dbReference type="EMBL" id="MDQ0113598.1"/>
    </source>
</evidence>
<keyword evidence="6 9" id="KW-1133">Transmembrane helix</keyword>
<dbReference type="RefSeq" id="WP_307204805.1">
    <property type="nucleotide sequence ID" value="NZ_JAUSSU010000005.1"/>
</dbReference>
<feature type="transmembrane region" description="Helical" evidence="9">
    <location>
        <begin position="277"/>
        <end position="299"/>
    </location>
</feature>
<evidence type="ECO:0000256" key="5">
    <source>
        <dbReference type="ARBA" id="ARBA00022692"/>
    </source>
</evidence>
<keyword evidence="3" id="KW-0813">Transport</keyword>
<name>A0ABT9U220_PAEHA</name>
<dbReference type="NCBIfam" id="TIGR00912">
    <property type="entry name" value="2A0309"/>
    <property type="match status" value="1"/>
</dbReference>
<dbReference type="Pfam" id="PF03845">
    <property type="entry name" value="Spore_permease"/>
    <property type="match status" value="1"/>
</dbReference>
<feature type="transmembrane region" description="Helical" evidence="9">
    <location>
        <begin position="46"/>
        <end position="66"/>
    </location>
</feature>
<comment type="subcellular location">
    <subcellularLocation>
        <location evidence="1">Membrane</location>
        <topology evidence="1">Multi-pass membrane protein</topology>
    </subcellularLocation>
</comment>
<comment type="caution">
    <text evidence="10">The sequence shown here is derived from an EMBL/GenBank/DDBJ whole genome shotgun (WGS) entry which is preliminary data.</text>
</comment>
<dbReference type="Proteomes" id="UP001229346">
    <property type="component" value="Unassembled WGS sequence"/>
</dbReference>
<evidence type="ECO:0000256" key="3">
    <source>
        <dbReference type="ARBA" id="ARBA00022448"/>
    </source>
</evidence>
<feature type="compositionally biased region" description="Basic and acidic residues" evidence="8">
    <location>
        <begin position="396"/>
        <end position="413"/>
    </location>
</feature>
<feature type="transmembrane region" description="Helical" evidence="9">
    <location>
        <begin position="152"/>
        <end position="172"/>
    </location>
</feature>